<name>A0A8U0A7N6_9EURY</name>
<reference evidence="2" key="1">
    <citation type="submission" date="2022-04" db="EMBL/GenBank/DDBJ databases">
        <title>Halocatena sp. nov., isolated from a salt lake.</title>
        <authorList>
            <person name="Cui H.-L."/>
        </authorList>
    </citation>
    <scope>NUCLEOTIDE SEQUENCE</scope>
    <source>
        <strain evidence="2">AD-1</strain>
        <plasmid evidence="2">unnamed3</plasmid>
    </source>
</reference>
<evidence type="ECO:0000259" key="1">
    <source>
        <dbReference type="SMART" id="SM00849"/>
    </source>
</evidence>
<dbReference type="GO" id="GO:0003684">
    <property type="term" value="F:damaged DNA binding"/>
    <property type="evidence" value="ECO:0007669"/>
    <property type="project" value="TreeGrafter"/>
</dbReference>
<keyword evidence="3" id="KW-1185">Reference proteome</keyword>
<dbReference type="GO" id="GO:0035312">
    <property type="term" value="F:5'-3' DNA exonuclease activity"/>
    <property type="evidence" value="ECO:0007669"/>
    <property type="project" value="TreeGrafter"/>
</dbReference>
<dbReference type="Gene3D" id="3.60.15.10">
    <property type="entry name" value="Ribonuclease Z/Hydroxyacylglutathione hydrolase-like"/>
    <property type="match status" value="1"/>
</dbReference>
<dbReference type="AlphaFoldDB" id="A0A8U0A7N6"/>
<dbReference type="GO" id="GO:0006303">
    <property type="term" value="P:double-strand break repair via nonhomologous end joining"/>
    <property type="evidence" value="ECO:0007669"/>
    <property type="project" value="TreeGrafter"/>
</dbReference>
<dbReference type="InterPro" id="IPR001279">
    <property type="entry name" value="Metallo-B-lactamas"/>
</dbReference>
<gene>
    <name evidence="2" type="ORF">MW046_17325</name>
</gene>
<geneLocation type="plasmid" evidence="2 3">
    <name>unnamed3</name>
</geneLocation>
<dbReference type="GO" id="GO:0036297">
    <property type="term" value="P:interstrand cross-link repair"/>
    <property type="evidence" value="ECO:0007669"/>
    <property type="project" value="TreeGrafter"/>
</dbReference>
<dbReference type="Pfam" id="PF12706">
    <property type="entry name" value="Lactamase_B_2"/>
    <property type="match status" value="1"/>
</dbReference>
<proteinExistence type="predicted"/>
<dbReference type="SMART" id="SM00849">
    <property type="entry name" value="Lactamase_B"/>
    <property type="match status" value="1"/>
</dbReference>
<dbReference type="InterPro" id="IPR036866">
    <property type="entry name" value="RibonucZ/Hydroxyglut_hydro"/>
</dbReference>
<evidence type="ECO:0000313" key="2">
    <source>
        <dbReference type="EMBL" id="UPM45122.1"/>
    </source>
</evidence>
<dbReference type="PANTHER" id="PTHR23240">
    <property type="entry name" value="DNA CROSS-LINK REPAIR PROTEIN PSO2/SNM1-RELATED"/>
    <property type="match status" value="1"/>
</dbReference>
<dbReference type="EMBL" id="CP096022">
    <property type="protein sequence ID" value="UPM45122.1"/>
    <property type="molecule type" value="Genomic_DNA"/>
</dbReference>
<accession>A0A8U0A7N6</accession>
<organism evidence="2 3">
    <name type="scientific">Halocatena salina</name>
    <dbReference type="NCBI Taxonomy" id="2934340"/>
    <lineage>
        <taxon>Archaea</taxon>
        <taxon>Methanobacteriati</taxon>
        <taxon>Methanobacteriota</taxon>
        <taxon>Stenosarchaea group</taxon>
        <taxon>Halobacteria</taxon>
        <taxon>Halobacteriales</taxon>
        <taxon>Natronomonadaceae</taxon>
        <taxon>Halocatena</taxon>
    </lineage>
</organism>
<sequence length="507" mass="54902">MNVDDLLDADEYLTAICLTHAHYDHYQSLDSNLRDGAPVYSTSDTKELLEASYQVGKHRSAVDHDSVLSAMTTIDGWTSIVEGLRVRALPAGHAPGAASLLFAIDDGEQTRTVLATGDFTLRRAAGYPGFETDLPIDIDVCLLSATASEDFESTATRALKTIYDRTTAGSTVLITAGGQMGLHLGYLLSHIATERGRTFPITLVGQTAILADRLDYDLPGVSTVSEFDAPSTVLTRGGVTIAGPDVPTADSETSAARLFEQIRTDGAATLVQIPAGGGSPVRTATCTVHSFPLKNHPRRTTIDSAIKSLAPIHLIILHEIGPEADQYKDHYSSYVWATSDQLSHTLLDETGWTPPPWVSAQVERYVTQQRIKSRQPISADVFTSEAEFPSIDRYASPDLEREGITPRVISRATSGEQGIELSDKKYGVEASAADEEAPTESTSAVTERLTALNDRIAELETMIDQRLSEHERRSARVIDVQNGVTILRLDEEINAESGDNVDILPPS</sequence>
<dbReference type="KEGG" id="haad:MW046_17325"/>
<evidence type="ECO:0000313" key="3">
    <source>
        <dbReference type="Proteomes" id="UP000831768"/>
    </source>
</evidence>
<protein>
    <submittedName>
        <fullName evidence="2">MBL fold metallo-hydrolase</fullName>
    </submittedName>
</protein>
<feature type="domain" description="Metallo-beta-lactamase" evidence="1">
    <location>
        <begin position="3"/>
        <end position="172"/>
    </location>
</feature>
<keyword evidence="2" id="KW-0614">Plasmid</keyword>
<dbReference type="Proteomes" id="UP000831768">
    <property type="component" value="Plasmid unnamed3"/>
</dbReference>
<dbReference type="SUPFAM" id="SSF56281">
    <property type="entry name" value="Metallo-hydrolase/oxidoreductase"/>
    <property type="match status" value="1"/>
</dbReference>